<dbReference type="RefSeq" id="WP_088842795.1">
    <property type="nucleotide sequence ID" value="NZ_FYEW01000001.1"/>
</dbReference>
<keyword evidence="3" id="KW-1185">Reference proteome</keyword>
<dbReference type="InterPro" id="IPR014710">
    <property type="entry name" value="RmlC-like_jellyroll"/>
</dbReference>
<evidence type="ECO:0000259" key="1">
    <source>
        <dbReference type="Pfam" id="PF07883"/>
    </source>
</evidence>
<dbReference type="InterPro" id="IPR052535">
    <property type="entry name" value="Bacilysin_H2HPP_isomerase"/>
</dbReference>
<dbReference type="Pfam" id="PF07883">
    <property type="entry name" value="Cupin_2"/>
    <property type="match status" value="1"/>
</dbReference>
<sequence>MTSFPQHHFLTDEDLTWETVGEGVHRKVLAYGPDLMLVKVAFETGAFGAPHRHVHAQITYVENGVFRCLVGEEERVLRAGDGFHAPSNLWHGVVCEEAGVLLDSFSPMRDDFVKGGL</sequence>
<dbReference type="PIRSF" id="PIRSF029883">
    <property type="entry name" value="KdgF"/>
    <property type="match status" value="1"/>
</dbReference>
<dbReference type="CDD" id="cd02238">
    <property type="entry name" value="cupin_KdgF"/>
    <property type="match status" value="1"/>
</dbReference>
<gene>
    <name evidence="2" type="ORF">SAMN06265337_1572</name>
</gene>
<dbReference type="Gene3D" id="2.60.120.10">
    <property type="entry name" value="Jelly Rolls"/>
    <property type="match status" value="1"/>
</dbReference>
<dbReference type="AlphaFoldDB" id="A0A212TJY8"/>
<evidence type="ECO:0000313" key="2">
    <source>
        <dbReference type="EMBL" id="SNC66322.1"/>
    </source>
</evidence>
<dbReference type="PANTHER" id="PTHR40112">
    <property type="entry name" value="H2HPP ISOMERASE"/>
    <property type="match status" value="1"/>
</dbReference>
<accession>A0A212TJY8</accession>
<dbReference type="EMBL" id="FYEW01000001">
    <property type="protein sequence ID" value="SNC66322.1"/>
    <property type="molecule type" value="Genomic_DNA"/>
</dbReference>
<dbReference type="SUPFAM" id="SSF51182">
    <property type="entry name" value="RmlC-like cupins"/>
    <property type="match status" value="1"/>
</dbReference>
<feature type="domain" description="Cupin type-2" evidence="1">
    <location>
        <begin position="40"/>
        <end position="97"/>
    </location>
</feature>
<organism evidence="2 3">
    <name type="scientific">Hymenobacter gelipurpurascens</name>
    <dbReference type="NCBI Taxonomy" id="89968"/>
    <lineage>
        <taxon>Bacteria</taxon>
        <taxon>Pseudomonadati</taxon>
        <taxon>Bacteroidota</taxon>
        <taxon>Cytophagia</taxon>
        <taxon>Cytophagales</taxon>
        <taxon>Hymenobacteraceae</taxon>
        <taxon>Hymenobacter</taxon>
    </lineage>
</organism>
<protein>
    <submittedName>
        <fullName evidence="2">Cupin domain protein</fullName>
    </submittedName>
</protein>
<proteinExistence type="predicted"/>
<dbReference type="OrthoDB" id="9811153at2"/>
<evidence type="ECO:0000313" key="3">
    <source>
        <dbReference type="Proteomes" id="UP000198131"/>
    </source>
</evidence>
<dbReference type="InterPro" id="IPR025499">
    <property type="entry name" value="KdgF"/>
</dbReference>
<dbReference type="PANTHER" id="PTHR40112:SF1">
    <property type="entry name" value="H2HPP ISOMERASE"/>
    <property type="match status" value="1"/>
</dbReference>
<dbReference type="Proteomes" id="UP000198131">
    <property type="component" value="Unassembled WGS sequence"/>
</dbReference>
<reference evidence="3" key="1">
    <citation type="submission" date="2017-06" db="EMBL/GenBank/DDBJ databases">
        <authorList>
            <person name="Varghese N."/>
            <person name="Submissions S."/>
        </authorList>
    </citation>
    <scope>NUCLEOTIDE SEQUENCE [LARGE SCALE GENOMIC DNA]</scope>
    <source>
        <strain evidence="3">DSM 11116</strain>
    </source>
</reference>
<dbReference type="InterPro" id="IPR011051">
    <property type="entry name" value="RmlC_Cupin_sf"/>
</dbReference>
<dbReference type="InterPro" id="IPR013096">
    <property type="entry name" value="Cupin_2"/>
</dbReference>
<name>A0A212TJY8_9BACT</name>